<dbReference type="GO" id="GO:0008033">
    <property type="term" value="P:tRNA processing"/>
    <property type="evidence" value="ECO:0007669"/>
    <property type="project" value="UniProtKB-KW"/>
</dbReference>
<dbReference type="eggNOG" id="arCOG00990">
    <property type="taxonomic scope" value="Archaea"/>
</dbReference>
<dbReference type="InterPro" id="IPR015947">
    <property type="entry name" value="PUA-like_sf"/>
</dbReference>
<dbReference type="InterPro" id="IPR004521">
    <property type="entry name" value="Uncharacterised_CHP00451"/>
</dbReference>
<evidence type="ECO:0000259" key="3">
    <source>
        <dbReference type="SMART" id="SM00359"/>
    </source>
</evidence>
<keyword evidence="5" id="KW-1185">Reference proteome</keyword>
<evidence type="ECO:0000313" key="5">
    <source>
        <dbReference type="Proteomes" id="UP000007490"/>
    </source>
</evidence>
<dbReference type="SUPFAM" id="SSF52141">
    <property type="entry name" value="Uracil-DNA glycosylase-like"/>
    <property type="match status" value="1"/>
</dbReference>
<dbReference type="InterPro" id="IPR036895">
    <property type="entry name" value="Uracil-DNA_glycosylase-like_sf"/>
</dbReference>
<dbReference type="KEGG" id="mel:Metbo_2039"/>
<comment type="similarity">
    <text evidence="1">Belongs to the archaeosine synthase type 1 family.</text>
</comment>
<dbReference type="RefSeq" id="WP_013645609.1">
    <property type="nucleotide sequence ID" value="NC_015216.1"/>
</dbReference>
<protein>
    <submittedName>
        <fullName evidence="4">PUA domain containing protein</fullName>
    </submittedName>
</protein>
<dbReference type="InterPro" id="IPR002478">
    <property type="entry name" value="PUA"/>
</dbReference>
<dbReference type="Pfam" id="PF14810">
    <property type="entry name" value="TGT_C2"/>
    <property type="match status" value="1"/>
</dbReference>
<name>F0TBI9_METLA</name>
<gene>
    <name evidence="4" type="ordered locus">Metbo_2039</name>
</gene>
<dbReference type="Gene3D" id="3.10.450.90">
    <property type="entry name" value="ArcTGT, C2 domain"/>
    <property type="match status" value="1"/>
</dbReference>
<proteinExistence type="inferred from homology"/>
<reference evidence="4 5" key="2">
    <citation type="journal article" date="2014" name="Int. J. Syst. Evol. Microbiol.">
        <title>Methanobacterium paludis sp. nov. and a novel strain of Methanobacterium lacus isolated from northern peatlands.</title>
        <authorList>
            <person name="Cadillo-Quiroz H."/>
            <person name="Brauer S.L."/>
            <person name="Goodson N."/>
            <person name="Yavitt J.B."/>
            <person name="Zinder S.H."/>
        </authorList>
    </citation>
    <scope>NUCLEOTIDE SEQUENCE [LARGE SCALE GENOMIC DNA]</scope>
    <source>
        <strain evidence="4 5">AL-21</strain>
    </source>
</reference>
<dbReference type="OrthoDB" id="115061at2157"/>
<evidence type="ECO:0000313" key="4">
    <source>
        <dbReference type="EMBL" id="ADZ10258.1"/>
    </source>
</evidence>
<dbReference type="NCBIfam" id="TIGR00451">
    <property type="entry name" value="unchar_dom_2"/>
    <property type="match status" value="1"/>
</dbReference>
<evidence type="ECO:0000256" key="2">
    <source>
        <dbReference type="ARBA" id="ARBA00022694"/>
    </source>
</evidence>
<dbReference type="GO" id="GO:0003723">
    <property type="term" value="F:RNA binding"/>
    <property type="evidence" value="ECO:0007669"/>
    <property type="project" value="InterPro"/>
</dbReference>
<sequence length="304" mass="34445">MKIPCTIDESLYRPEVVRWRERMSLLEPLGDVVVVLPCSMRKPYTNSKSHSVFMRATKGVQEAILTSPFGVCPREMDRTYPIQSYDTSTTGDWSHEEIDLTGECLKSYVDGKDVIAHVSGGYREACEAHLEDAIYTVEDGRATSWESMDNLKKELRNYPRIKNSQKRINGFRSIARYQFNTKKGDSFIPDETKAVGRFTRKMIYNHEQFATLSFDTGLYSLNLPGGEKVYDMGVNWVEIDFEMKTNTLFTPGVVDADPNIVPMDEVVVVRDGEVMAVGKSVLSGKEMKSATKGVAVKIRHRKKN</sequence>
<dbReference type="InterPro" id="IPR029402">
    <property type="entry name" value="TGT_C2"/>
</dbReference>
<dbReference type="Gene3D" id="2.30.130.10">
    <property type="entry name" value="PUA domain"/>
    <property type="match status" value="1"/>
</dbReference>
<dbReference type="HOGENOM" id="CLU_920138_0_0_2"/>
<dbReference type="Gene3D" id="3.40.50.10630">
    <property type="entry name" value="Uracil-DNA glycosylase-like"/>
    <property type="match status" value="1"/>
</dbReference>
<dbReference type="EMBL" id="CP002551">
    <property type="protein sequence ID" value="ADZ10258.1"/>
    <property type="molecule type" value="Genomic_DNA"/>
</dbReference>
<dbReference type="InterPro" id="IPR038250">
    <property type="entry name" value="TGT_C2_sf"/>
</dbReference>
<feature type="domain" description="PUA" evidence="3">
    <location>
        <begin position="235"/>
        <end position="303"/>
    </location>
</feature>
<dbReference type="STRING" id="877455.Metbo_2039"/>
<dbReference type="AlphaFoldDB" id="F0TBI9"/>
<dbReference type="Pfam" id="PF17884">
    <property type="entry name" value="DUF5591"/>
    <property type="match status" value="1"/>
</dbReference>
<organism evidence="4 5">
    <name type="scientific">Methanobacterium lacus (strain AL-21)</name>
    <dbReference type="NCBI Taxonomy" id="877455"/>
    <lineage>
        <taxon>Archaea</taxon>
        <taxon>Methanobacteriati</taxon>
        <taxon>Methanobacteriota</taxon>
        <taxon>Methanomada group</taxon>
        <taxon>Methanobacteria</taxon>
        <taxon>Methanobacteriales</taxon>
        <taxon>Methanobacteriaceae</taxon>
        <taxon>Methanobacterium</taxon>
    </lineage>
</organism>
<dbReference type="GeneID" id="10278500"/>
<dbReference type="Proteomes" id="UP000007490">
    <property type="component" value="Chromosome"/>
</dbReference>
<dbReference type="Pfam" id="PF01472">
    <property type="entry name" value="PUA"/>
    <property type="match status" value="1"/>
</dbReference>
<dbReference type="PROSITE" id="PS50890">
    <property type="entry name" value="PUA"/>
    <property type="match status" value="1"/>
</dbReference>
<dbReference type="CDD" id="cd21149">
    <property type="entry name" value="PUA_archaeosine_TGT"/>
    <property type="match status" value="1"/>
</dbReference>
<keyword evidence="2" id="KW-0819">tRNA processing</keyword>
<dbReference type="InterPro" id="IPR036974">
    <property type="entry name" value="PUA_sf"/>
</dbReference>
<dbReference type="SUPFAM" id="SSF88697">
    <property type="entry name" value="PUA domain-like"/>
    <property type="match status" value="1"/>
</dbReference>
<reference evidence="5" key="1">
    <citation type="submission" date="2011-02" db="EMBL/GenBank/DDBJ databases">
        <title>Complete sequence of Methanobacterium sp. AL-21.</title>
        <authorList>
            <consortium name="US DOE Joint Genome Institute"/>
            <person name="Lucas S."/>
            <person name="Copeland A."/>
            <person name="Lapidus A."/>
            <person name="Cheng J.-F."/>
            <person name="Goodwin L."/>
            <person name="Pitluck S."/>
            <person name="Chertkov O."/>
            <person name="Detter J.C."/>
            <person name="Han C."/>
            <person name="Tapia R."/>
            <person name="Land M."/>
            <person name="Hauser L."/>
            <person name="Kyrpides N."/>
            <person name="Ivanova N."/>
            <person name="Mikhailova N."/>
            <person name="Pagani I."/>
            <person name="Cadillo-Quiroz H."/>
            <person name="Imachi H."/>
            <person name="Zinder S."/>
            <person name="Liu W."/>
            <person name="Woyke T."/>
        </authorList>
    </citation>
    <scope>NUCLEOTIDE SEQUENCE [LARGE SCALE GENOMIC DNA]</scope>
    <source>
        <strain evidence="5">AL-21</strain>
    </source>
</reference>
<dbReference type="SMART" id="SM00359">
    <property type="entry name" value="PUA"/>
    <property type="match status" value="1"/>
</dbReference>
<accession>F0TBI9</accession>
<dbReference type="InterPro" id="IPR040777">
    <property type="entry name" value="DUF5591"/>
</dbReference>
<evidence type="ECO:0000256" key="1">
    <source>
        <dbReference type="ARBA" id="ARBA00008906"/>
    </source>
</evidence>